<accession>A0ABV4CTR6</accession>
<organism evidence="2 3">
    <name type="scientific">Heminiphilus faecis</name>
    <dbReference type="NCBI Taxonomy" id="2601703"/>
    <lineage>
        <taxon>Bacteria</taxon>
        <taxon>Pseudomonadati</taxon>
        <taxon>Bacteroidota</taxon>
        <taxon>Bacteroidia</taxon>
        <taxon>Bacteroidales</taxon>
        <taxon>Muribaculaceae</taxon>
        <taxon>Heminiphilus</taxon>
    </lineage>
</organism>
<name>A0ABV4CTR6_9BACT</name>
<keyword evidence="1" id="KW-0472">Membrane</keyword>
<dbReference type="RefSeq" id="WP_121698890.1">
    <property type="nucleotide sequence ID" value="NZ_JBCLPP010000008.1"/>
</dbReference>
<keyword evidence="1" id="KW-0812">Transmembrane</keyword>
<sequence length="132" mass="15291">MVKDSDILDKIGRRSGMTVPENYFADFAARMEAKLPEHKATPSGKVLHKSVWQRCRPYIYMAAMFSGIWLMMWIFNDISDRNTNSDMSSNPVMAGVLGSDRFYDYYPMNDIDEYELIEDMYDDGVTLADFKL</sequence>
<keyword evidence="3" id="KW-1185">Reference proteome</keyword>
<gene>
    <name evidence="2" type="ORF">AAK873_04005</name>
</gene>
<evidence type="ECO:0000256" key="1">
    <source>
        <dbReference type="SAM" id="Phobius"/>
    </source>
</evidence>
<comment type="caution">
    <text evidence="2">The sequence shown here is derived from an EMBL/GenBank/DDBJ whole genome shotgun (WGS) entry which is preliminary data.</text>
</comment>
<protein>
    <submittedName>
        <fullName evidence="2">Uncharacterized protein</fullName>
    </submittedName>
</protein>
<keyword evidence="1" id="KW-1133">Transmembrane helix</keyword>
<proteinExistence type="predicted"/>
<dbReference type="Proteomes" id="UP001565200">
    <property type="component" value="Unassembled WGS sequence"/>
</dbReference>
<evidence type="ECO:0000313" key="3">
    <source>
        <dbReference type="Proteomes" id="UP001565200"/>
    </source>
</evidence>
<dbReference type="EMBL" id="JBCLPP010000008">
    <property type="protein sequence ID" value="MEY8244784.1"/>
    <property type="molecule type" value="Genomic_DNA"/>
</dbReference>
<feature type="transmembrane region" description="Helical" evidence="1">
    <location>
        <begin position="58"/>
        <end position="75"/>
    </location>
</feature>
<evidence type="ECO:0000313" key="2">
    <source>
        <dbReference type="EMBL" id="MEY8244784.1"/>
    </source>
</evidence>
<reference evidence="2 3" key="1">
    <citation type="submission" date="2024-03" db="EMBL/GenBank/DDBJ databases">
        <title>Mouse gut bacterial collection (mGBC) of GemPharmatech.</title>
        <authorList>
            <person name="He Y."/>
            <person name="Dong L."/>
            <person name="Wu D."/>
            <person name="Gao X."/>
            <person name="Lin Z."/>
        </authorList>
    </citation>
    <scope>NUCLEOTIDE SEQUENCE [LARGE SCALE GENOMIC DNA]</scope>
    <source>
        <strain evidence="2 3">54-13</strain>
    </source>
</reference>